<protein>
    <submittedName>
        <fullName evidence="3">LAGLIDADG endonuclease</fullName>
    </submittedName>
</protein>
<geneLocation type="mitochondrion" evidence="3"/>
<keyword evidence="3" id="KW-0255">Endonuclease</keyword>
<dbReference type="InterPro" id="IPR051289">
    <property type="entry name" value="LAGLIDADG_Endonuclease"/>
</dbReference>
<dbReference type="GO" id="GO:0004519">
    <property type="term" value="F:endonuclease activity"/>
    <property type="evidence" value="ECO:0007669"/>
    <property type="project" value="UniProtKB-KW"/>
</dbReference>
<dbReference type="PANTHER" id="PTHR36181">
    <property type="entry name" value="INTRON-ENCODED ENDONUCLEASE AI3-RELATED"/>
    <property type="match status" value="1"/>
</dbReference>
<name>A0A8K1I7Z2_9PEZI</name>
<proteinExistence type="predicted"/>
<dbReference type="EMBL" id="MW538937">
    <property type="protein sequence ID" value="UBU98578.1"/>
    <property type="molecule type" value="Genomic_DNA"/>
</dbReference>
<keyword evidence="3" id="KW-0378">Hydrolase</keyword>
<accession>A0A8K1I7Z2</accession>
<feature type="region of interest" description="Disordered" evidence="1">
    <location>
        <begin position="94"/>
        <end position="118"/>
    </location>
</feature>
<dbReference type="Gene3D" id="3.10.28.10">
    <property type="entry name" value="Homing endonucleases"/>
    <property type="match status" value="1"/>
</dbReference>
<dbReference type="GeneID" id="68665358"/>
<feature type="domain" description="Homing endonuclease LAGLIDADG" evidence="2">
    <location>
        <begin position="58"/>
        <end position="97"/>
    </location>
</feature>
<gene>
    <name evidence="3" type="primary">orf130C</name>
</gene>
<reference evidence="3" key="1">
    <citation type="submission" date="2021-01" db="EMBL/GenBank/DDBJ databases">
        <authorList>
            <person name="Sun H.-H."/>
            <person name="Zhang S."/>
            <person name="Zhang Y.-J."/>
        </authorList>
    </citation>
    <scope>NUCLEOTIDE SEQUENCE</scope>
    <source>
        <strain evidence="3">CMM1</strain>
    </source>
</reference>
<dbReference type="SUPFAM" id="SSF55608">
    <property type="entry name" value="Homing endonucleases"/>
    <property type="match status" value="1"/>
</dbReference>
<keyword evidence="3" id="KW-0496">Mitochondrion</keyword>
<dbReference type="PANTHER" id="PTHR36181:SF3">
    <property type="entry name" value="INTRON-ENCODED DNA ENDONUCLEASE AI5 BETA"/>
    <property type="match status" value="1"/>
</dbReference>
<dbReference type="InterPro" id="IPR004860">
    <property type="entry name" value="LAGLIDADG_dom"/>
</dbReference>
<dbReference type="InterPro" id="IPR027434">
    <property type="entry name" value="Homing_endonucl"/>
</dbReference>
<evidence type="ECO:0000313" key="3">
    <source>
        <dbReference type="EMBL" id="UBU98578.1"/>
    </source>
</evidence>
<organism evidence="3">
    <name type="scientific">Morchella brunnea</name>
    <dbReference type="NCBI Taxonomy" id="1174671"/>
    <lineage>
        <taxon>Eukaryota</taxon>
        <taxon>Fungi</taxon>
        <taxon>Dikarya</taxon>
        <taxon>Ascomycota</taxon>
        <taxon>Pezizomycotina</taxon>
        <taxon>Pezizomycetes</taxon>
        <taxon>Pezizales</taxon>
        <taxon>Morchellaceae</taxon>
        <taxon>Morchella</taxon>
    </lineage>
</organism>
<evidence type="ECO:0000259" key="2">
    <source>
        <dbReference type="Pfam" id="PF00961"/>
    </source>
</evidence>
<dbReference type="AlphaFoldDB" id="A0A8K1I7Z2"/>
<dbReference type="Pfam" id="PF00961">
    <property type="entry name" value="LAGLIDADG_1"/>
    <property type="match status" value="1"/>
</dbReference>
<dbReference type="RefSeq" id="YP_010218770.1">
    <property type="nucleotide sequence ID" value="NC_058917.1"/>
</dbReference>
<keyword evidence="3" id="KW-0540">Nuclease</keyword>
<sequence length="130" mass="14611">MSSLSSYCLSCGKKKTYSLPYVPSVSYGTRAERNYSTNQSKNYSTNQSKNYSSDPWFITGLFDAEGSFVITILNNSRYKTGWNVQARIQIKMHERDRAAGARSAPRCKGGRPFGAPPRFNSINSRLFSEV</sequence>
<evidence type="ECO:0000256" key="1">
    <source>
        <dbReference type="SAM" id="MobiDB-lite"/>
    </source>
</evidence>
<dbReference type="GO" id="GO:0005739">
    <property type="term" value="C:mitochondrion"/>
    <property type="evidence" value="ECO:0007669"/>
    <property type="project" value="UniProtKB-ARBA"/>
</dbReference>